<evidence type="ECO:0000313" key="1">
    <source>
        <dbReference type="EMBL" id="KAJ6444134.1"/>
    </source>
</evidence>
<comment type="caution">
    <text evidence="1">The sequence shown here is derived from an EMBL/GenBank/DDBJ whole genome shotgun (WGS) entry which is preliminary data.</text>
</comment>
<proteinExistence type="predicted"/>
<name>A0AB34FYG2_9HYPO</name>
<sequence>MDSLFSFTPLYESADVMQMPIEDIEEIRVRILNIFLARHKGKRPPYPSLSRVIVEVIEALRVLLEDKESPNTLLKRLHDVGHELHIHPRTVVQAALSTWYRSAIPAVSRDPLHGHRDGEPLHEDQNGNVSAVWNREYARRKHKIANLGIVAMLMTIERWQPENHPLLEAGSLISRTTTTLIYACFLISAQLSDEAWKDANKIVRPHEALRLFIKSSWAVSREGFAKMDCPTPGIQYGATLDEARLTMDCKQLITNIGQRGWSVAPLDHPLRMVPGSAWNKFLRNHFEPIFPESPTETPRFQVKIPSTVLEILAPIELFYQQLQNRFDSTDERIRILAPEDAAAQYVAFSEATGSPYPGFELSENNATSIETPSQDYLYRLPLIRMPMTDLRGHLTFPFMNALIRAFDTQDDVDEVVQQFRLLCFEP</sequence>
<protein>
    <submittedName>
        <fullName evidence="1">Mating-type MAT1-1-2</fullName>
    </submittedName>
</protein>
<dbReference type="AlphaFoldDB" id="A0AB34FYG2"/>
<keyword evidence="2" id="KW-1185">Reference proteome</keyword>
<gene>
    <name evidence="1" type="ORF">O9K51_02528</name>
</gene>
<accession>A0AB34FYG2</accession>
<dbReference type="InterPro" id="IPR031472">
    <property type="entry name" value="MAT1-1-2/MatA-2/Smr1"/>
</dbReference>
<dbReference type="Proteomes" id="UP001163105">
    <property type="component" value="Unassembled WGS sequence"/>
</dbReference>
<dbReference type="Pfam" id="PF17043">
    <property type="entry name" value="MAT1-1-2"/>
    <property type="match status" value="1"/>
</dbReference>
<dbReference type="EMBL" id="JAQHRD010000002">
    <property type="protein sequence ID" value="KAJ6444134.1"/>
    <property type="molecule type" value="Genomic_DNA"/>
</dbReference>
<reference evidence="1" key="1">
    <citation type="submission" date="2023-01" db="EMBL/GenBank/DDBJ databases">
        <title>The growth and conidiation of Purpureocillium lavendulum are regulated by nitrogen source and histone H3K14 acetylation.</title>
        <authorList>
            <person name="Tang P."/>
            <person name="Han J."/>
            <person name="Zhang C."/>
            <person name="Tang P."/>
            <person name="Qi F."/>
            <person name="Zhang K."/>
            <person name="Liang L."/>
        </authorList>
    </citation>
    <scope>NUCLEOTIDE SEQUENCE</scope>
    <source>
        <strain evidence="1">YMF1.00683</strain>
    </source>
</reference>
<evidence type="ECO:0000313" key="2">
    <source>
        <dbReference type="Proteomes" id="UP001163105"/>
    </source>
</evidence>
<organism evidence="1 2">
    <name type="scientific">Purpureocillium lavendulum</name>
    <dbReference type="NCBI Taxonomy" id="1247861"/>
    <lineage>
        <taxon>Eukaryota</taxon>
        <taxon>Fungi</taxon>
        <taxon>Dikarya</taxon>
        <taxon>Ascomycota</taxon>
        <taxon>Pezizomycotina</taxon>
        <taxon>Sordariomycetes</taxon>
        <taxon>Hypocreomycetidae</taxon>
        <taxon>Hypocreales</taxon>
        <taxon>Ophiocordycipitaceae</taxon>
        <taxon>Purpureocillium</taxon>
    </lineage>
</organism>